<dbReference type="GO" id="GO:0098797">
    <property type="term" value="C:plasma membrane protein complex"/>
    <property type="evidence" value="ECO:0007669"/>
    <property type="project" value="TreeGrafter"/>
</dbReference>
<evidence type="ECO:0000256" key="5">
    <source>
        <dbReference type="ARBA" id="ARBA00022519"/>
    </source>
</evidence>
<dbReference type="GO" id="GO:0055085">
    <property type="term" value="P:transmembrane transport"/>
    <property type="evidence" value="ECO:0007669"/>
    <property type="project" value="InterPro"/>
</dbReference>
<feature type="transmembrane region" description="Helical" evidence="11">
    <location>
        <begin position="33"/>
        <end position="53"/>
    </location>
</feature>
<dbReference type="GO" id="GO:0015031">
    <property type="term" value="P:protein transport"/>
    <property type="evidence" value="ECO:0007669"/>
    <property type="project" value="UniProtKB-KW"/>
</dbReference>
<evidence type="ECO:0000256" key="8">
    <source>
        <dbReference type="ARBA" id="ARBA00022989"/>
    </source>
</evidence>
<name>A0A067Z133_GLUOY</name>
<feature type="region of interest" description="Disordered" evidence="10">
    <location>
        <begin position="74"/>
        <end position="183"/>
    </location>
</feature>
<dbReference type="RefSeq" id="WP_041111106.1">
    <property type="nucleotide sequence ID" value="NZ_CP004373.1"/>
</dbReference>
<dbReference type="InterPro" id="IPR051045">
    <property type="entry name" value="TonB-dependent_transducer"/>
</dbReference>
<sequence>MSDGLISAQATLPSFREWYAATCRLEDRRSVRLWGGSALGVVVLTGAVLFWAVTSAHPQPILAAEPPPAAISIDLAPVPAPVPAPQQDVDPGPQQAVASTEPQPEDPPKVEAPPSPAPNPPVPVPKTQKIRPHKPSVHKPLPPVPVKAPPAEKTTAPRTVEAPPTTSPSAASASTSSHASHDPVTWQGELLARLERFKRYPEAAQSTHQEGTSLLHFVMDRKGHVLSASLKRSAGHDLLDAETLALIHRAEPLPIPPDSVQGDPLSLTVPIEFYLEH</sequence>
<evidence type="ECO:0000256" key="6">
    <source>
        <dbReference type="ARBA" id="ARBA00022692"/>
    </source>
</evidence>
<dbReference type="Proteomes" id="UP000031656">
    <property type="component" value="Chromosome"/>
</dbReference>
<evidence type="ECO:0000256" key="10">
    <source>
        <dbReference type="SAM" id="MobiDB-lite"/>
    </source>
</evidence>
<evidence type="ECO:0000313" key="14">
    <source>
        <dbReference type="Proteomes" id="UP000031656"/>
    </source>
</evidence>
<comment type="similarity">
    <text evidence="2">Belongs to the TonB family.</text>
</comment>
<evidence type="ECO:0000256" key="7">
    <source>
        <dbReference type="ARBA" id="ARBA00022927"/>
    </source>
</evidence>
<dbReference type="PROSITE" id="PS52015">
    <property type="entry name" value="TONB_CTD"/>
    <property type="match status" value="1"/>
</dbReference>
<dbReference type="SUPFAM" id="SSF74653">
    <property type="entry name" value="TolA/TonB C-terminal domain"/>
    <property type="match status" value="1"/>
</dbReference>
<comment type="subcellular location">
    <subcellularLocation>
        <location evidence="1">Cell inner membrane</location>
        <topology evidence="1">Single-pass membrane protein</topology>
        <orientation evidence="1">Periplasmic side</orientation>
    </subcellularLocation>
</comment>
<keyword evidence="9 11" id="KW-0472">Membrane</keyword>
<keyword evidence="4" id="KW-1003">Cell membrane</keyword>
<keyword evidence="5" id="KW-0997">Cell inner membrane</keyword>
<dbReference type="NCBIfam" id="TIGR01352">
    <property type="entry name" value="tonB_Cterm"/>
    <property type="match status" value="1"/>
</dbReference>
<dbReference type="PANTHER" id="PTHR33446">
    <property type="entry name" value="PROTEIN TONB-RELATED"/>
    <property type="match status" value="1"/>
</dbReference>
<feature type="compositionally biased region" description="Pro residues" evidence="10">
    <location>
        <begin position="110"/>
        <end position="124"/>
    </location>
</feature>
<keyword evidence="3" id="KW-0813">Transport</keyword>
<evidence type="ECO:0000256" key="9">
    <source>
        <dbReference type="ARBA" id="ARBA00023136"/>
    </source>
</evidence>
<evidence type="ECO:0000313" key="13">
    <source>
        <dbReference type="EMBL" id="AHK70541.1"/>
    </source>
</evidence>
<proteinExistence type="inferred from homology"/>
<gene>
    <name evidence="13" type="ORF">GLS_c06270</name>
</gene>
<dbReference type="KEGG" id="goy:GLS_c06270"/>
<dbReference type="Gene3D" id="3.30.1150.10">
    <property type="match status" value="1"/>
</dbReference>
<keyword evidence="7" id="KW-0653">Protein transport</keyword>
<dbReference type="AlphaFoldDB" id="A0A067Z133"/>
<organism evidence="13 14">
    <name type="scientific">Gluconobacter oxydans DSM 3504</name>
    <dbReference type="NCBI Taxonomy" id="1288313"/>
    <lineage>
        <taxon>Bacteria</taxon>
        <taxon>Pseudomonadati</taxon>
        <taxon>Pseudomonadota</taxon>
        <taxon>Alphaproteobacteria</taxon>
        <taxon>Acetobacterales</taxon>
        <taxon>Acetobacteraceae</taxon>
        <taxon>Gluconobacter</taxon>
    </lineage>
</organism>
<evidence type="ECO:0000256" key="2">
    <source>
        <dbReference type="ARBA" id="ARBA00006555"/>
    </source>
</evidence>
<feature type="compositionally biased region" description="Low complexity" evidence="10">
    <location>
        <begin position="85"/>
        <end position="97"/>
    </location>
</feature>
<dbReference type="Pfam" id="PF03544">
    <property type="entry name" value="TonB_C"/>
    <property type="match status" value="1"/>
</dbReference>
<evidence type="ECO:0000256" key="1">
    <source>
        <dbReference type="ARBA" id="ARBA00004383"/>
    </source>
</evidence>
<dbReference type="HOGENOM" id="CLU_076333_2_0_5"/>
<dbReference type="EMBL" id="CP004373">
    <property type="protein sequence ID" value="AHK70541.1"/>
    <property type="molecule type" value="Genomic_DNA"/>
</dbReference>
<dbReference type="GO" id="GO:0031992">
    <property type="term" value="F:energy transducer activity"/>
    <property type="evidence" value="ECO:0007669"/>
    <property type="project" value="TreeGrafter"/>
</dbReference>
<dbReference type="InterPro" id="IPR037682">
    <property type="entry name" value="TonB_C"/>
</dbReference>
<feature type="compositionally biased region" description="Low complexity" evidence="10">
    <location>
        <begin position="162"/>
        <end position="178"/>
    </location>
</feature>
<dbReference type="GeneID" id="56904856"/>
<protein>
    <submittedName>
        <fullName evidence="13">TonB family protein</fullName>
    </submittedName>
</protein>
<accession>A0A067Z133</accession>
<evidence type="ECO:0000256" key="11">
    <source>
        <dbReference type="SAM" id="Phobius"/>
    </source>
</evidence>
<keyword evidence="8 11" id="KW-1133">Transmembrane helix</keyword>
<feature type="compositionally biased region" description="Basic residues" evidence="10">
    <location>
        <begin position="128"/>
        <end position="137"/>
    </location>
</feature>
<evidence type="ECO:0000256" key="4">
    <source>
        <dbReference type="ARBA" id="ARBA00022475"/>
    </source>
</evidence>
<evidence type="ECO:0000256" key="3">
    <source>
        <dbReference type="ARBA" id="ARBA00022448"/>
    </source>
</evidence>
<keyword evidence="6 11" id="KW-0812">Transmembrane</keyword>
<dbReference type="InterPro" id="IPR006260">
    <property type="entry name" value="TonB/TolA_C"/>
</dbReference>
<dbReference type="PANTHER" id="PTHR33446:SF2">
    <property type="entry name" value="PROTEIN TONB"/>
    <property type="match status" value="1"/>
</dbReference>
<feature type="domain" description="TonB C-terminal" evidence="12">
    <location>
        <begin position="185"/>
        <end position="277"/>
    </location>
</feature>
<evidence type="ECO:0000259" key="12">
    <source>
        <dbReference type="PROSITE" id="PS52015"/>
    </source>
</evidence>
<reference evidence="13 14" key="1">
    <citation type="journal article" date="2015" name="Appl. Microbiol. Biotechnol.">
        <title>The consequence of an additional NADH dehydrogenase paralog on the growth of Gluconobacter oxydans DSM3504.</title>
        <authorList>
            <person name="Kostner D."/>
            <person name="Luchterhand B."/>
            <person name="Junker A."/>
            <person name="Volland S."/>
            <person name="Daniel R."/>
            <person name="Buchs J."/>
            <person name="Liebl W."/>
            <person name="Ehrenreich A."/>
        </authorList>
    </citation>
    <scope>NUCLEOTIDE SEQUENCE [LARGE SCALE GENOMIC DNA]</scope>
    <source>
        <strain evidence="13">DSM 3504</strain>
    </source>
</reference>